<accession>A0A1G2RF83</accession>
<dbReference type="STRING" id="1802457.A3F15_02145"/>
<sequence>MRITICGSIAFYDEMQKIKQDLEVMGRKVQLPPEKVIDERGEEISVKKYYDIRKMANDKENWVWDRKSEAIMNHFKKIEWADAILVLNYEKNGVPGYIGGNTLMEIGLAFFLKKKIYFLNEIPELSYKEELLGVKSIVIGGDLNKII</sequence>
<protein>
    <recommendedName>
        <fullName evidence="3">Maf-like protein</fullName>
    </recommendedName>
</protein>
<name>A0A1G2RF83_9BACT</name>
<comment type="caution">
    <text evidence="1">The sequence shown here is derived from an EMBL/GenBank/DDBJ whole genome shotgun (WGS) entry which is preliminary data.</text>
</comment>
<evidence type="ECO:0000313" key="1">
    <source>
        <dbReference type="EMBL" id="OHA70932.1"/>
    </source>
</evidence>
<proteinExistence type="predicted"/>
<dbReference type="Proteomes" id="UP000177078">
    <property type="component" value="Unassembled WGS sequence"/>
</dbReference>
<reference evidence="1 2" key="1">
    <citation type="journal article" date="2016" name="Nat. Commun.">
        <title>Thousands of microbial genomes shed light on interconnected biogeochemical processes in an aquifer system.</title>
        <authorList>
            <person name="Anantharaman K."/>
            <person name="Brown C.T."/>
            <person name="Hug L.A."/>
            <person name="Sharon I."/>
            <person name="Castelle C.J."/>
            <person name="Probst A.J."/>
            <person name="Thomas B.C."/>
            <person name="Singh A."/>
            <person name="Wilkins M.J."/>
            <person name="Karaoz U."/>
            <person name="Brodie E.L."/>
            <person name="Williams K.H."/>
            <person name="Hubbard S.S."/>
            <person name="Banfield J.F."/>
        </authorList>
    </citation>
    <scope>NUCLEOTIDE SEQUENCE [LARGE SCALE GENOMIC DNA]</scope>
</reference>
<dbReference type="EMBL" id="MHUC01000015">
    <property type="protein sequence ID" value="OHA70932.1"/>
    <property type="molecule type" value="Genomic_DNA"/>
</dbReference>
<evidence type="ECO:0008006" key="3">
    <source>
        <dbReference type="Google" id="ProtNLM"/>
    </source>
</evidence>
<dbReference type="AlphaFoldDB" id="A0A1G2RF83"/>
<organism evidence="1 2">
    <name type="scientific">Candidatus Wildermuthbacteria bacterium RIFCSPHIGHO2_12_FULL_40_12</name>
    <dbReference type="NCBI Taxonomy" id="1802457"/>
    <lineage>
        <taxon>Bacteria</taxon>
        <taxon>Candidatus Wildermuthiibacteriota</taxon>
    </lineage>
</organism>
<evidence type="ECO:0000313" key="2">
    <source>
        <dbReference type="Proteomes" id="UP000177078"/>
    </source>
</evidence>
<gene>
    <name evidence="1" type="ORF">A3F15_02145</name>
</gene>